<dbReference type="GO" id="GO:0007165">
    <property type="term" value="P:signal transduction"/>
    <property type="evidence" value="ECO:0007669"/>
    <property type="project" value="TreeGrafter"/>
</dbReference>
<dbReference type="CTD" id="10630"/>
<feature type="signal peptide" evidence="3">
    <location>
        <begin position="1"/>
        <end position="22"/>
    </location>
</feature>
<proteinExistence type="predicted"/>
<dbReference type="InParanoid" id="A0A6P5JDG2"/>
<feature type="region of interest" description="Disordered" evidence="1">
    <location>
        <begin position="29"/>
        <end position="99"/>
    </location>
</feature>
<dbReference type="GeneID" id="110198896"/>
<dbReference type="GO" id="GO:0016324">
    <property type="term" value="C:apical plasma membrane"/>
    <property type="evidence" value="ECO:0007669"/>
    <property type="project" value="TreeGrafter"/>
</dbReference>
<evidence type="ECO:0000313" key="4">
    <source>
        <dbReference type="Proteomes" id="UP000515140"/>
    </source>
</evidence>
<keyword evidence="2" id="KW-1133">Transmembrane helix</keyword>
<dbReference type="KEGG" id="pcw:110198896"/>
<dbReference type="GO" id="GO:0016477">
    <property type="term" value="P:cell migration"/>
    <property type="evidence" value="ECO:0007669"/>
    <property type="project" value="TreeGrafter"/>
</dbReference>
<dbReference type="GO" id="GO:0030027">
    <property type="term" value="C:lamellipodium"/>
    <property type="evidence" value="ECO:0007669"/>
    <property type="project" value="TreeGrafter"/>
</dbReference>
<dbReference type="Pfam" id="PF05808">
    <property type="entry name" value="Podoplanin"/>
    <property type="match status" value="1"/>
</dbReference>
<protein>
    <submittedName>
        <fullName evidence="5">Podoplanin isoform X1</fullName>
    </submittedName>
</protein>
<dbReference type="InterPro" id="IPR052684">
    <property type="entry name" value="Podoplanin_domain"/>
</dbReference>
<evidence type="ECO:0000313" key="5">
    <source>
        <dbReference type="RefSeq" id="XP_020829156.1"/>
    </source>
</evidence>
<keyword evidence="3" id="KW-0732">Signal</keyword>
<name>A0A6P5JDG2_PHACI</name>
<evidence type="ECO:0000256" key="2">
    <source>
        <dbReference type="SAM" id="Phobius"/>
    </source>
</evidence>
<dbReference type="PANTHER" id="PTHR47390:SF1">
    <property type="entry name" value="PODOPLANIN"/>
    <property type="match status" value="1"/>
</dbReference>
<reference evidence="5" key="1">
    <citation type="submission" date="2025-08" db="UniProtKB">
        <authorList>
            <consortium name="RefSeq"/>
        </authorList>
    </citation>
    <scope>IDENTIFICATION</scope>
    <source>
        <tissue evidence="5">Spleen</tissue>
    </source>
</reference>
<dbReference type="PANTHER" id="PTHR47390">
    <property type="entry name" value="PODOPLANIN"/>
    <property type="match status" value="1"/>
</dbReference>
<feature type="compositionally biased region" description="Basic and acidic residues" evidence="1">
    <location>
        <begin position="62"/>
        <end position="99"/>
    </location>
</feature>
<accession>A0A6P5JDG2</accession>
<dbReference type="FunCoup" id="A0A6P5JDG2">
    <property type="interactions" value="67"/>
</dbReference>
<dbReference type="GO" id="GO:0016323">
    <property type="term" value="C:basolateral plasma membrane"/>
    <property type="evidence" value="ECO:0007669"/>
    <property type="project" value="TreeGrafter"/>
</dbReference>
<dbReference type="RefSeq" id="XP_020829156.1">
    <property type="nucleotide sequence ID" value="XM_020973497.1"/>
</dbReference>
<evidence type="ECO:0000256" key="3">
    <source>
        <dbReference type="SAM" id="SignalP"/>
    </source>
</evidence>
<dbReference type="GO" id="GO:1901731">
    <property type="term" value="P:positive regulation of platelet aggregation"/>
    <property type="evidence" value="ECO:0007669"/>
    <property type="project" value="TreeGrafter"/>
</dbReference>
<keyword evidence="2" id="KW-0812">Transmembrane</keyword>
<feature type="chain" id="PRO_5027798855" evidence="3">
    <location>
        <begin position="23"/>
        <end position="143"/>
    </location>
</feature>
<dbReference type="AlphaFoldDB" id="A0A6P5JDG2"/>
<dbReference type="Proteomes" id="UP000515140">
    <property type="component" value="Unplaced"/>
</dbReference>
<gene>
    <name evidence="5" type="primary">PDPN</name>
</gene>
<feature type="transmembrane region" description="Helical" evidence="2">
    <location>
        <begin position="110"/>
        <end position="134"/>
    </location>
</feature>
<organism evidence="4 5">
    <name type="scientific">Phascolarctos cinereus</name>
    <name type="common">Koala</name>
    <dbReference type="NCBI Taxonomy" id="38626"/>
    <lineage>
        <taxon>Eukaryota</taxon>
        <taxon>Metazoa</taxon>
        <taxon>Chordata</taxon>
        <taxon>Craniata</taxon>
        <taxon>Vertebrata</taxon>
        <taxon>Euteleostomi</taxon>
        <taxon>Mammalia</taxon>
        <taxon>Metatheria</taxon>
        <taxon>Diprotodontia</taxon>
        <taxon>Phascolarctidae</taxon>
        <taxon>Phascolarctos</taxon>
    </lineage>
</organism>
<keyword evidence="4" id="KW-1185">Reference proteome</keyword>
<dbReference type="GO" id="GO:0007155">
    <property type="term" value="P:cell adhesion"/>
    <property type="evidence" value="ECO:0007669"/>
    <property type="project" value="TreeGrafter"/>
</dbReference>
<evidence type="ECO:0000256" key="1">
    <source>
        <dbReference type="SAM" id="MobiDB-lite"/>
    </source>
</evidence>
<keyword evidence="2" id="KW-0472">Membrane</keyword>
<sequence>MWHFQILLLVLGSSPLWVITEASTTLPEDGMTTAVSSDWHPRGSDDASTPLPPRTIRPHHTTGADDKPTPEPTVHSRENSTDSRVITDHPSEKVGGETKTATEKGGLETVALVGIILGIVIAIGIIAGIVIAVVRKMSGRYSP</sequence>